<feature type="region of interest" description="Disordered" evidence="1">
    <location>
        <begin position="58"/>
        <end position="378"/>
    </location>
</feature>
<organism evidence="2 3">
    <name type="scientific">Protea cynaroides</name>
    <dbReference type="NCBI Taxonomy" id="273540"/>
    <lineage>
        <taxon>Eukaryota</taxon>
        <taxon>Viridiplantae</taxon>
        <taxon>Streptophyta</taxon>
        <taxon>Embryophyta</taxon>
        <taxon>Tracheophyta</taxon>
        <taxon>Spermatophyta</taxon>
        <taxon>Magnoliopsida</taxon>
        <taxon>Proteales</taxon>
        <taxon>Proteaceae</taxon>
        <taxon>Protea</taxon>
    </lineage>
</organism>
<feature type="region of interest" description="Disordered" evidence="1">
    <location>
        <begin position="400"/>
        <end position="455"/>
    </location>
</feature>
<dbReference type="AlphaFoldDB" id="A0A9Q0HBQ6"/>
<evidence type="ECO:0000313" key="2">
    <source>
        <dbReference type="EMBL" id="KAJ4960789.1"/>
    </source>
</evidence>
<feature type="compositionally biased region" description="Basic and acidic residues" evidence="1">
    <location>
        <begin position="153"/>
        <end position="167"/>
    </location>
</feature>
<protein>
    <submittedName>
        <fullName evidence="2">Uncharacterized protein</fullName>
    </submittedName>
</protein>
<dbReference type="OrthoDB" id="1927466at2759"/>
<feature type="compositionally biased region" description="Basic residues" evidence="1">
    <location>
        <begin position="191"/>
        <end position="201"/>
    </location>
</feature>
<accession>A0A9Q0HBQ6</accession>
<feature type="compositionally biased region" description="Basic and acidic residues" evidence="1">
    <location>
        <begin position="202"/>
        <end position="257"/>
    </location>
</feature>
<feature type="compositionally biased region" description="Acidic residues" evidence="1">
    <location>
        <begin position="170"/>
        <end position="181"/>
    </location>
</feature>
<feature type="compositionally biased region" description="Polar residues" evidence="1">
    <location>
        <begin position="347"/>
        <end position="359"/>
    </location>
</feature>
<dbReference type="PANTHER" id="PTHR34367">
    <property type="entry name" value="OS02G0734667 PROTEIN"/>
    <property type="match status" value="1"/>
</dbReference>
<sequence>MGSCLSKKCSFPFSSDVNTVGATPSDPTCKAKKEDQGEQTMAVQAQEIVKKEIFLIKQRKSHERRPEEKGVAAGNAVQDESNRNGSHVNDNKGGGPTTVRTSSCTKEEVDAILIQCGRLSRSSSGKIPGTSDNSNNSRGLSSSGSRKYSGSKRSYDFDHDSEKKKGSNVDADDEAEEDEEEKQNLYQRQSRPSRSHRRTRSREKDVDYKRSSSREKDVDHKRSSSREKDVDNKRSSSRDRVSSSGVEERSQSGDGGRRVSRSPGRRSENPTAATAPAYNHGSDKSRPGRMVSVPASISTKEKTNFIPDSATGTKRVSVKKSGEIGGGLRTAASPRSQSPANAREPNENAQQQVISLSRNSSRKTEHSPYRRNPMSDIDENILRNEQISLRSAQELINKSSKATVNKLQRNREGTEEGLAKKPSQFQSLKPDERDTGVFTEHPQGTNGNNVRGLRENDAMGCKPKEQQGTVEECDVAVTAGPTGADGLKPQTIKRSRSSTRSRDLDFNPDILLNPTSYASMLLEDIQNFHQQNVNGFSLPPCVTKACSILEAVADLNSCTSSNHSSVFSGDIISEADRCHKNVTSNSHLAKKITKDPFLESEDGVIQNLMEPSLYKYVTVRRGLMGGETEQQESSGSNSFLNASISWEPNSADSTERWSSLSNNGDEEKERQPISSPVGYHKQPFLETTGEFEMGGRRSMQCGHDGNLLPTATQNGRKRLCDYNQVGIGNGKMGAKGQTTIVAAASS</sequence>
<dbReference type="PANTHER" id="PTHR34367:SF1">
    <property type="entry name" value="OS04G0528600 PROTEIN"/>
    <property type="match status" value="1"/>
</dbReference>
<feature type="compositionally biased region" description="Polar residues" evidence="1">
    <location>
        <begin position="649"/>
        <end position="663"/>
    </location>
</feature>
<evidence type="ECO:0000313" key="3">
    <source>
        <dbReference type="Proteomes" id="UP001141806"/>
    </source>
</evidence>
<proteinExistence type="predicted"/>
<feature type="region of interest" description="Disordered" evidence="1">
    <location>
        <begin position="16"/>
        <end position="40"/>
    </location>
</feature>
<dbReference type="EMBL" id="JAMYWD010000009">
    <property type="protein sequence ID" value="KAJ4960789.1"/>
    <property type="molecule type" value="Genomic_DNA"/>
</dbReference>
<comment type="caution">
    <text evidence="2">The sequence shown here is derived from an EMBL/GenBank/DDBJ whole genome shotgun (WGS) entry which is preliminary data.</text>
</comment>
<dbReference type="InterPro" id="IPR040412">
    <property type="entry name" value="At1g65710-like"/>
</dbReference>
<feature type="compositionally biased region" description="Low complexity" evidence="1">
    <location>
        <begin position="131"/>
        <end position="152"/>
    </location>
</feature>
<feature type="region of interest" description="Disordered" evidence="1">
    <location>
        <begin position="649"/>
        <end position="684"/>
    </location>
</feature>
<name>A0A9Q0HBQ6_9MAGN</name>
<gene>
    <name evidence="2" type="ORF">NE237_020699</name>
</gene>
<feature type="region of interest" description="Disordered" evidence="1">
    <location>
        <begin position="480"/>
        <end position="501"/>
    </location>
</feature>
<feature type="compositionally biased region" description="Polar residues" evidence="1">
    <location>
        <begin position="16"/>
        <end position="26"/>
    </location>
</feature>
<keyword evidence="3" id="KW-1185">Reference proteome</keyword>
<evidence type="ECO:0000256" key="1">
    <source>
        <dbReference type="SAM" id="MobiDB-lite"/>
    </source>
</evidence>
<reference evidence="2" key="1">
    <citation type="journal article" date="2023" name="Plant J.">
        <title>The genome of the king protea, Protea cynaroides.</title>
        <authorList>
            <person name="Chang J."/>
            <person name="Duong T.A."/>
            <person name="Schoeman C."/>
            <person name="Ma X."/>
            <person name="Roodt D."/>
            <person name="Barker N."/>
            <person name="Li Z."/>
            <person name="Van de Peer Y."/>
            <person name="Mizrachi E."/>
        </authorList>
    </citation>
    <scope>NUCLEOTIDE SEQUENCE</scope>
    <source>
        <tissue evidence="2">Young leaves</tissue>
    </source>
</reference>
<dbReference type="Proteomes" id="UP001141806">
    <property type="component" value="Unassembled WGS sequence"/>
</dbReference>
<feature type="compositionally biased region" description="Basic and acidic residues" evidence="1">
    <location>
        <begin position="409"/>
        <end position="419"/>
    </location>
</feature>